<dbReference type="InterPro" id="IPR011705">
    <property type="entry name" value="BACK"/>
</dbReference>
<dbReference type="PIRSF" id="PIRSF037037">
    <property type="entry name" value="Kelch-like_protein_gigaxonin"/>
    <property type="match status" value="1"/>
</dbReference>
<evidence type="ECO:0000256" key="2">
    <source>
        <dbReference type="ARBA" id="ARBA00022737"/>
    </source>
</evidence>
<dbReference type="PROSITE" id="PS50097">
    <property type="entry name" value="BTB"/>
    <property type="match status" value="1"/>
</dbReference>
<dbReference type="Gene3D" id="2.120.10.80">
    <property type="entry name" value="Kelch-type beta propeller"/>
    <property type="match status" value="1"/>
</dbReference>
<dbReference type="SUPFAM" id="SSF54695">
    <property type="entry name" value="POZ domain"/>
    <property type="match status" value="1"/>
</dbReference>
<evidence type="ECO:0000259" key="3">
    <source>
        <dbReference type="PROSITE" id="PS50097"/>
    </source>
</evidence>
<dbReference type="InterPro" id="IPR006652">
    <property type="entry name" value="Kelch_1"/>
</dbReference>
<dbReference type="InterPro" id="IPR011333">
    <property type="entry name" value="SKP1/BTB/POZ_sf"/>
</dbReference>
<dbReference type="PANTHER" id="PTHR24412:SF489">
    <property type="entry name" value="RING FINGER DOMAIN AND KELCH REPEAT-CONTAINING PROTEIN DDB_G0271372"/>
    <property type="match status" value="1"/>
</dbReference>
<sequence length="599" mass="67140">MADQEEAHLFEDEPALIQCLPELNDLRMAGELTDLAIEVQGNVTLHVHRVILVSRIASLHYSAGGALKRKKAVLKWPNVSSEVARPLMDYVYTGQLAVNEANAAGLVILAKQLLLPKVEEWALSFMADRLNSENLANNWNLAQLLKSDQLRNACLQHIKTTFEATIVSDFFTHLPLDTVLSVLRADDLEVDSEERVFEAIRLWVSPRGEVDETRIVHAKALMREVRWNRINPDFRYKLLENEGFWNKDVECLRLLGGISGWFECPSSRADRKCPFNENYRGPLEKICLIGTSTTDKKSVLIRYDTETSTSEQLTVLDNRSCAAFVAIADCIFAIGTYAQNGSCSKVEKFDTKELQWSERAPLSSVRQYHAAIGVSVGQECVVCVFGGCSSNYGSSYSNICELYSPQENRWYVLPSLKESRQNAAAVALPDGQVFVIGGRNVSGYLVSSVEACHLREPADWQGQRKTPGDFWRSVASMNNPRGNHTAIAFRGSIFVAGGTNTNGTSVETVEVFSPPDNQQQMGQWTKLTNGTLKWPNAHLAVWQDRLFAFCSNANQQNSIREFVPRNPSAASRKKFDLWTWTDRGPVNDLRLITHAFILR</sequence>
<dbReference type="Pfam" id="PF00651">
    <property type="entry name" value="BTB"/>
    <property type="match status" value="1"/>
</dbReference>
<feature type="domain" description="BTB" evidence="3">
    <location>
        <begin position="33"/>
        <end position="100"/>
    </location>
</feature>
<dbReference type="SMART" id="SM00875">
    <property type="entry name" value="BACK"/>
    <property type="match status" value="1"/>
</dbReference>
<gene>
    <name evidence="4" type="primary">KLH20</name>
    <name evidence="4" type="ORF">TR136945</name>
</gene>
<dbReference type="SUPFAM" id="SSF117281">
    <property type="entry name" value="Kelch motif"/>
    <property type="match status" value="1"/>
</dbReference>
<name>A0A0X3PA03_SCHSO</name>
<protein>
    <submittedName>
        <fullName evidence="4">Kelch-like protein 20</fullName>
    </submittedName>
</protein>
<dbReference type="EMBL" id="GEEE01014712">
    <property type="protein sequence ID" value="JAP48513.1"/>
    <property type="molecule type" value="Transcribed_RNA"/>
</dbReference>
<dbReference type="SMART" id="SM00612">
    <property type="entry name" value="Kelch"/>
    <property type="match status" value="4"/>
</dbReference>
<keyword evidence="1" id="KW-0880">Kelch repeat</keyword>
<dbReference type="Gene3D" id="1.25.40.420">
    <property type="match status" value="1"/>
</dbReference>
<keyword evidence="2" id="KW-0677">Repeat</keyword>
<dbReference type="PANTHER" id="PTHR24412">
    <property type="entry name" value="KELCH PROTEIN"/>
    <property type="match status" value="1"/>
</dbReference>
<dbReference type="Gene3D" id="3.30.710.10">
    <property type="entry name" value="Potassium Channel Kv1.1, Chain A"/>
    <property type="match status" value="1"/>
</dbReference>
<dbReference type="AlphaFoldDB" id="A0A0X3PA03"/>
<evidence type="ECO:0000256" key="1">
    <source>
        <dbReference type="ARBA" id="ARBA00022441"/>
    </source>
</evidence>
<dbReference type="InterPro" id="IPR015915">
    <property type="entry name" value="Kelch-typ_b-propeller"/>
</dbReference>
<dbReference type="InterPro" id="IPR000210">
    <property type="entry name" value="BTB/POZ_dom"/>
</dbReference>
<dbReference type="Pfam" id="PF07707">
    <property type="entry name" value="BACK"/>
    <property type="match status" value="1"/>
</dbReference>
<evidence type="ECO:0000313" key="4">
    <source>
        <dbReference type="EMBL" id="JAP48513.1"/>
    </source>
</evidence>
<reference evidence="4" key="1">
    <citation type="submission" date="2016-01" db="EMBL/GenBank/DDBJ databases">
        <title>Reference transcriptome for the parasite Schistocephalus solidus: insights into the molecular evolution of parasitism.</title>
        <authorList>
            <person name="Hebert F.O."/>
            <person name="Grambauer S."/>
            <person name="Barber I."/>
            <person name="Landry C.R."/>
            <person name="Aubin-Horth N."/>
        </authorList>
    </citation>
    <scope>NUCLEOTIDE SEQUENCE</scope>
</reference>
<organism evidence="4">
    <name type="scientific">Schistocephalus solidus</name>
    <name type="common">Tapeworm</name>
    <dbReference type="NCBI Taxonomy" id="70667"/>
    <lineage>
        <taxon>Eukaryota</taxon>
        <taxon>Metazoa</taxon>
        <taxon>Spiralia</taxon>
        <taxon>Lophotrochozoa</taxon>
        <taxon>Platyhelminthes</taxon>
        <taxon>Cestoda</taxon>
        <taxon>Eucestoda</taxon>
        <taxon>Diphyllobothriidea</taxon>
        <taxon>Diphyllobothriidae</taxon>
        <taxon>Schistocephalus</taxon>
    </lineage>
</organism>
<dbReference type="InterPro" id="IPR017096">
    <property type="entry name" value="BTB-kelch_protein"/>
</dbReference>
<accession>A0A0X3PA03</accession>
<dbReference type="Pfam" id="PF01344">
    <property type="entry name" value="Kelch_1"/>
    <property type="match status" value="3"/>
</dbReference>
<dbReference type="SMART" id="SM00225">
    <property type="entry name" value="BTB"/>
    <property type="match status" value="1"/>
</dbReference>
<proteinExistence type="predicted"/>